<dbReference type="Gene3D" id="1.10.10.1590">
    <property type="entry name" value="NADH-quinone oxidoreductase subunit E"/>
    <property type="match status" value="1"/>
</dbReference>
<dbReference type="InterPro" id="IPR042128">
    <property type="entry name" value="NuoE_dom"/>
</dbReference>
<dbReference type="FunFam" id="1.10.10.1590:FF:000001">
    <property type="entry name" value="NADH-quinone oxidoreductase subunit E"/>
    <property type="match status" value="1"/>
</dbReference>
<evidence type="ECO:0000256" key="2">
    <source>
        <dbReference type="ARBA" id="ARBA00022714"/>
    </source>
</evidence>
<dbReference type="InterPro" id="IPR002023">
    <property type="entry name" value="NuoE-like"/>
</dbReference>
<dbReference type="EMBL" id="JAHJDP010000104">
    <property type="protein sequence ID" value="MBU2692886.1"/>
    <property type="molecule type" value="Genomic_DNA"/>
</dbReference>
<keyword evidence="4" id="KW-0408">Iron</keyword>
<comment type="similarity">
    <text evidence="1">Belongs to the complex I 24 kDa subunit family.</text>
</comment>
<sequence length="207" mass="22231">MDKAKPAIGPRLNPELGGTIRPGGANRPGSEGCETPFPMAAAGAKIEFSPETLAELESIIAKYPDRTAALLPALWIAQREFGYISHETIPYLADLIGIPPSQVYGVTSFYTMFQPKPEGRFVISICTNISCALLGADSLVEHLMTRLHIGLGETTPDGLFTLKAVECLACCDGAPAMQVNEETYMNLTKESLDKLLESLKDKGGGRT</sequence>
<comment type="cofactor">
    <cofactor evidence="6">
        <name>[2Fe-2S] cluster</name>
        <dbReference type="ChEBI" id="CHEBI:190135"/>
    </cofactor>
</comment>
<dbReference type="EC" id="1.6.5.11" evidence="8"/>
<dbReference type="PANTHER" id="PTHR10371">
    <property type="entry name" value="NADH DEHYDROGENASE UBIQUINONE FLAVOPROTEIN 2, MITOCHONDRIAL"/>
    <property type="match status" value="1"/>
</dbReference>
<protein>
    <submittedName>
        <fullName evidence="8">NADH-quinone oxidoreductase subunit NuoE</fullName>
        <ecNumber evidence="8">1.6.5.11</ecNumber>
    </submittedName>
</protein>
<dbReference type="Pfam" id="PF01257">
    <property type="entry name" value="2Fe-2S_thioredx"/>
    <property type="match status" value="1"/>
</dbReference>
<keyword evidence="5" id="KW-0411">Iron-sulfur</keyword>
<dbReference type="SUPFAM" id="SSF52833">
    <property type="entry name" value="Thioredoxin-like"/>
    <property type="match status" value="1"/>
</dbReference>
<dbReference type="PROSITE" id="PS01099">
    <property type="entry name" value="COMPLEX1_24K"/>
    <property type="match status" value="1"/>
</dbReference>
<feature type="region of interest" description="Disordered" evidence="7">
    <location>
        <begin position="1"/>
        <end position="33"/>
    </location>
</feature>
<evidence type="ECO:0000256" key="1">
    <source>
        <dbReference type="ARBA" id="ARBA00010643"/>
    </source>
</evidence>
<dbReference type="Gene3D" id="3.40.30.10">
    <property type="entry name" value="Glutaredoxin"/>
    <property type="match status" value="1"/>
</dbReference>
<gene>
    <name evidence="8" type="primary">nuoE</name>
    <name evidence="8" type="ORF">KJ970_18355</name>
</gene>
<keyword evidence="2" id="KW-0001">2Fe-2S</keyword>
<evidence type="ECO:0000313" key="9">
    <source>
        <dbReference type="Proteomes" id="UP000777784"/>
    </source>
</evidence>
<keyword evidence="8" id="KW-0560">Oxidoreductase</keyword>
<evidence type="ECO:0000256" key="4">
    <source>
        <dbReference type="ARBA" id="ARBA00023004"/>
    </source>
</evidence>
<dbReference type="GO" id="GO:0003954">
    <property type="term" value="F:NADH dehydrogenase activity"/>
    <property type="evidence" value="ECO:0007669"/>
    <property type="project" value="TreeGrafter"/>
</dbReference>
<evidence type="ECO:0000313" key="8">
    <source>
        <dbReference type="EMBL" id="MBU2692886.1"/>
    </source>
</evidence>
<dbReference type="Proteomes" id="UP000777784">
    <property type="component" value="Unassembled WGS sequence"/>
</dbReference>
<dbReference type="PANTHER" id="PTHR10371:SF3">
    <property type="entry name" value="NADH DEHYDROGENASE [UBIQUINONE] FLAVOPROTEIN 2, MITOCHONDRIAL"/>
    <property type="match status" value="1"/>
</dbReference>
<name>A0A948RYS3_UNCEI</name>
<dbReference type="InterPro" id="IPR036249">
    <property type="entry name" value="Thioredoxin-like_sf"/>
</dbReference>
<evidence type="ECO:0000256" key="3">
    <source>
        <dbReference type="ARBA" id="ARBA00022723"/>
    </source>
</evidence>
<organism evidence="8 9">
    <name type="scientific">Eiseniibacteriota bacterium</name>
    <dbReference type="NCBI Taxonomy" id="2212470"/>
    <lineage>
        <taxon>Bacteria</taxon>
        <taxon>Candidatus Eiseniibacteriota</taxon>
    </lineage>
</organism>
<keyword evidence="3" id="KW-0479">Metal-binding</keyword>
<dbReference type="InterPro" id="IPR041921">
    <property type="entry name" value="NuoE_N"/>
</dbReference>
<dbReference type="GO" id="GO:0051537">
    <property type="term" value="F:2 iron, 2 sulfur cluster binding"/>
    <property type="evidence" value="ECO:0007669"/>
    <property type="project" value="UniProtKB-KW"/>
</dbReference>
<dbReference type="NCBIfam" id="NF005722">
    <property type="entry name" value="PRK07539.1-2"/>
    <property type="match status" value="1"/>
</dbReference>
<dbReference type="AlphaFoldDB" id="A0A948RYS3"/>
<dbReference type="NCBIfam" id="TIGR01958">
    <property type="entry name" value="nuoE_fam"/>
    <property type="match status" value="1"/>
</dbReference>
<proteinExistence type="inferred from homology"/>
<evidence type="ECO:0000256" key="6">
    <source>
        <dbReference type="ARBA" id="ARBA00034078"/>
    </source>
</evidence>
<comment type="caution">
    <text evidence="8">The sequence shown here is derived from an EMBL/GenBank/DDBJ whole genome shotgun (WGS) entry which is preliminary data.</text>
</comment>
<dbReference type="CDD" id="cd03064">
    <property type="entry name" value="TRX_Fd_NuoE"/>
    <property type="match status" value="1"/>
</dbReference>
<evidence type="ECO:0000256" key="5">
    <source>
        <dbReference type="ARBA" id="ARBA00023014"/>
    </source>
</evidence>
<reference evidence="8" key="1">
    <citation type="submission" date="2021-05" db="EMBL/GenBank/DDBJ databases">
        <title>Energy efficiency and biological interactions define the core microbiome of deep oligotrophic groundwater.</title>
        <authorList>
            <person name="Mehrshad M."/>
            <person name="Lopez-Fernandez M."/>
            <person name="Bell E."/>
            <person name="Bernier-Latmani R."/>
            <person name="Bertilsson S."/>
            <person name="Dopson M."/>
        </authorList>
    </citation>
    <scope>NUCLEOTIDE SEQUENCE</scope>
    <source>
        <strain evidence="8">Modern_marine.mb.64</strain>
    </source>
</reference>
<evidence type="ECO:0000256" key="7">
    <source>
        <dbReference type="SAM" id="MobiDB-lite"/>
    </source>
</evidence>
<dbReference type="GO" id="GO:0046872">
    <property type="term" value="F:metal ion binding"/>
    <property type="evidence" value="ECO:0007669"/>
    <property type="project" value="UniProtKB-KW"/>
</dbReference>
<accession>A0A948RYS3</accession>